<feature type="binding site" description="axial binding residue" evidence="7">
    <location>
        <position position="431"/>
    </location>
    <ligand>
        <name>heme</name>
        <dbReference type="ChEBI" id="CHEBI:30413"/>
    </ligand>
    <ligandPart>
        <name>Fe</name>
        <dbReference type="ChEBI" id="CHEBI:18248"/>
    </ligandPart>
</feature>
<dbReference type="PANTHER" id="PTHR24300">
    <property type="entry name" value="CYTOCHROME P450 508A4-RELATED"/>
    <property type="match status" value="1"/>
</dbReference>
<dbReference type="Proteomes" id="UP001186944">
    <property type="component" value="Unassembled WGS sequence"/>
</dbReference>
<evidence type="ECO:0000256" key="1">
    <source>
        <dbReference type="ARBA" id="ARBA00001971"/>
    </source>
</evidence>
<keyword evidence="7 8" id="KW-0349">Heme</keyword>
<dbReference type="FunFam" id="1.10.630.10:FF:000036">
    <property type="entry name" value="CYtochrome P450 family"/>
    <property type="match status" value="1"/>
</dbReference>
<evidence type="ECO:0000256" key="8">
    <source>
        <dbReference type="RuleBase" id="RU000461"/>
    </source>
</evidence>
<dbReference type="Gene3D" id="1.10.630.10">
    <property type="entry name" value="Cytochrome P450"/>
    <property type="match status" value="1"/>
</dbReference>
<evidence type="ECO:0000256" key="5">
    <source>
        <dbReference type="ARBA" id="ARBA00023004"/>
    </source>
</evidence>
<dbReference type="EMBL" id="VSWD01000013">
    <property type="protein sequence ID" value="KAK3083809.1"/>
    <property type="molecule type" value="Genomic_DNA"/>
</dbReference>
<dbReference type="InterPro" id="IPR001128">
    <property type="entry name" value="Cyt_P450"/>
</dbReference>
<comment type="cofactor">
    <cofactor evidence="1 7">
        <name>heme</name>
        <dbReference type="ChEBI" id="CHEBI:30413"/>
    </cofactor>
</comment>
<dbReference type="GO" id="GO:0004497">
    <property type="term" value="F:monooxygenase activity"/>
    <property type="evidence" value="ECO:0007669"/>
    <property type="project" value="UniProtKB-KW"/>
</dbReference>
<dbReference type="Pfam" id="PF00067">
    <property type="entry name" value="p450"/>
    <property type="match status" value="1"/>
</dbReference>
<keyword evidence="9" id="KW-1133">Transmembrane helix</keyword>
<dbReference type="PRINTS" id="PR00385">
    <property type="entry name" value="P450"/>
</dbReference>
<gene>
    <name evidence="10" type="ORF">FSP39_003541</name>
</gene>
<dbReference type="InterPro" id="IPR017972">
    <property type="entry name" value="Cyt_P450_CS"/>
</dbReference>
<accession>A0AA88XEJ3</accession>
<keyword evidence="4 8" id="KW-0560">Oxidoreductase</keyword>
<comment type="caution">
    <text evidence="10">The sequence shown here is derived from an EMBL/GenBank/DDBJ whole genome shotgun (WGS) entry which is preliminary data.</text>
</comment>
<dbReference type="PRINTS" id="PR00463">
    <property type="entry name" value="EP450I"/>
</dbReference>
<organism evidence="10 11">
    <name type="scientific">Pinctada imbricata</name>
    <name type="common">Atlantic pearl-oyster</name>
    <name type="synonym">Pinctada martensii</name>
    <dbReference type="NCBI Taxonomy" id="66713"/>
    <lineage>
        <taxon>Eukaryota</taxon>
        <taxon>Metazoa</taxon>
        <taxon>Spiralia</taxon>
        <taxon>Lophotrochozoa</taxon>
        <taxon>Mollusca</taxon>
        <taxon>Bivalvia</taxon>
        <taxon>Autobranchia</taxon>
        <taxon>Pteriomorphia</taxon>
        <taxon>Pterioida</taxon>
        <taxon>Pterioidea</taxon>
        <taxon>Pteriidae</taxon>
        <taxon>Pinctada</taxon>
    </lineage>
</organism>
<dbReference type="AlphaFoldDB" id="A0AA88XEJ3"/>
<keyword evidence="3 7" id="KW-0479">Metal-binding</keyword>
<dbReference type="SUPFAM" id="SSF48264">
    <property type="entry name" value="Cytochrome P450"/>
    <property type="match status" value="1"/>
</dbReference>
<evidence type="ECO:0000313" key="11">
    <source>
        <dbReference type="Proteomes" id="UP001186944"/>
    </source>
</evidence>
<dbReference type="GO" id="GO:0016705">
    <property type="term" value="F:oxidoreductase activity, acting on paired donors, with incorporation or reduction of molecular oxygen"/>
    <property type="evidence" value="ECO:0007669"/>
    <property type="project" value="InterPro"/>
</dbReference>
<sequence length="485" mass="55630">MDNIDVTTTCIAVTFFILCYVWLSGRRRYPPGPFAPPIVGNFFWFKKDPKGYLRFTELSEKYGSVYRLYCGSTMIVFLNGFEAIHEAFVKQSSIFTDRPQLFVPLIGVSKGTGNNGPWKTLKRFTLQALRDFGVGKKSLEERVLDEVRVVTDILEKSGQQPTRVKPYLLSAATNIICSVMFGARFHYNDGRFQELTDVLESIFKLNAPFAKENFFPITRYLESGKELIKKRGAAIEKVKRYLAETIAEHENSFDENNIRDFIDLYLKAAKDKTDPEIFNDANIYKVIVDLFLAGGETTGTSLDWCLLYMTLYPNVQRKCQEELDSVVGRDRPVGLADKGKMPYLESTLLEIQRIANTLTFSLPHVTNQETQLLGFDIPKDAIVIANLYSAHIDKKYWDDPHEFRPERFLGENGKIRRREAFVPFSTGPRLCIGEPLARMELFLFFTNLLQTFTFKHEEGKIPSRDGIQALTLTPEHYDLIAVKRF</sequence>
<keyword evidence="9" id="KW-0472">Membrane</keyword>
<evidence type="ECO:0000256" key="4">
    <source>
        <dbReference type="ARBA" id="ARBA00023002"/>
    </source>
</evidence>
<dbReference type="PROSITE" id="PS00086">
    <property type="entry name" value="CYTOCHROME_P450"/>
    <property type="match status" value="1"/>
</dbReference>
<evidence type="ECO:0000256" key="9">
    <source>
        <dbReference type="SAM" id="Phobius"/>
    </source>
</evidence>
<proteinExistence type="inferred from homology"/>
<dbReference type="InterPro" id="IPR002401">
    <property type="entry name" value="Cyt_P450_E_grp-I"/>
</dbReference>
<dbReference type="GO" id="GO:0005506">
    <property type="term" value="F:iron ion binding"/>
    <property type="evidence" value="ECO:0007669"/>
    <property type="project" value="InterPro"/>
</dbReference>
<reference evidence="10" key="1">
    <citation type="submission" date="2019-08" db="EMBL/GenBank/DDBJ databases">
        <title>The improved chromosome-level genome for the pearl oyster Pinctada fucata martensii using PacBio sequencing and Hi-C.</title>
        <authorList>
            <person name="Zheng Z."/>
        </authorList>
    </citation>
    <scope>NUCLEOTIDE SEQUENCE</scope>
    <source>
        <strain evidence="10">ZZ-2019</strain>
        <tissue evidence="10">Adductor muscle</tissue>
    </source>
</reference>
<name>A0AA88XEJ3_PINIB</name>
<evidence type="ECO:0000256" key="6">
    <source>
        <dbReference type="ARBA" id="ARBA00023033"/>
    </source>
</evidence>
<keyword evidence="6 8" id="KW-0503">Monooxygenase</keyword>
<keyword evidence="11" id="KW-1185">Reference proteome</keyword>
<evidence type="ECO:0000256" key="2">
    <source>
        <dbReference type="ARBA" id="ARBA00010617"/>
    </source>
</evidence>
<dbReference type="GO" id="GO:0020037">
    <property type="term" value="F:heme binding"/>
    <property type="evidence" value="ECO:0007669"/>
    <property type="project" value="InterPro"/>
</dbReference>
<protein>
    <submittedName>
        <fullName evidence="10">Uncharacterized protein</fullName>
    </submittedName>
</protein>
<evidence type="ECO:0000313" key="10">
    <source>
        <dbReference type="EMBL" id="KAK3083809.1"/>
    </source>
</evidence>
<feature type="transmembrane region" description="Helical" evidence="9">
    <location>
        <begin position="6"/>
        <end position="23"/>
    </location>
</feature>
<evidence type="ECO:0000256" key="7">
    <source>
        <dbReference type="PIRSR" id="PIRSR602401-1"/>
    </source>
</evidence>
<comment type="similarity">
    <text evidence="2 8">Belongs to the cytochrome P450 family.</text>
</comment>
<dbReference type="InterPro" id="IPR036396">
    <property type="entry name" value="Cyt_P450_sf"/>
</dbReference>
<keyword evidence="9" id="KW-0812">Transmembrane</keyword>
<keyword evidence="5 7" id="KW-0408">Iron</keyword>
<evidence type="ECO:0000256" key="3">
    <source>
        <dbReference type="ARBA" id="ARBA00022723"/>
    </source>
</evidence>
<dbReference type="InterPro" id="IPR050182">
    <property type="entry name" value="Cytochrome_P450_fam2"/>
</dbReference>